<feature type="region of interest" description="Disordered" evidence="1">
    <location>
        <begin position="1"/>
        <end position="47"/>
    </location>
</feature>
<name>A0A0F9PLD8_9ZZZZ</name>
<evidence type="ECO:0000256" key="1">
    <source>
        <dbReference type="SAM" id="MobiDB-lite"/>
    </source>
</evidence>
<comment type="caution">
    <text evidence="2">The sequence shown here is derived from an EMBL/GenBank/DDBJ whole genome shotgun (WGS) entry which is preliminary data.</text>
</comment>
<proteinExistence type="predicted"/>
<sequence length="114" mass="12777">MPVRGYHRHPSPNGKEDKTMRQKNKQTGDGRSKADSQSLIPGDNGNIKGGLTDLKCHHLFHQLMDENVQGAGCPARVRQREGDAYVFYCVSCFEPRAVLVDNFYRMEKEPAEGG</sequence>
<feature type="compositionally biased region" description="Basic residues" evidence="1">
    <location>
        <begin position="1"/>
        <end position="10"/>
    </location>
</feature>
<dbReference type="EMBL" id="LAZR01002241">
    <property type="protein sequence ID" value="KKN32605.1"/>
    <property type="molecule type" value="Genomic_DNA"/>
</dbReference>
<reference evidence="2" key="1">
    <citation type="journal article" date="2015" name="Nature">
        <title>Complex archaea that bridge the gap between prokaryotes and eukaryotes.</title>
        <authorList>
            <person name="Spang A."/>
            <person name="Saw J.H."/>
            <person name="Jorgensen S.L."/>
            <person name="Zaremba-Niedzwiedzka K."/>
            <person name="Martijn J."/>
            <person name="Lind A.E."/>
            <person name="van Eijk R."/>
            <person name="Schleper C."/>
            <person name="Guy L."/>
            <person name="Ettema T.J."/>
        </authorList>
    </citation>
    <scope>NUCLEOTIDE SEQUENCE</scope>
</reference>
<accession>A0A0F9PLD8</accession>
<gene>
    <name evidence="2" type="ORF">LCGC14_0812280</name>
</gene>
<organism evidence="2">
    <name type="scientific">marine sediment metagenome</name>
    <dbReference type="NCBI Taxonomy" id="412755"/>
    <lineage>
        <taxon>unclassified sequences</taxon>
        <taxon>metagenomes</taxon>
        <taxon>ecological metagenomes</taxon>
    </lineage>
</organism>
<feature type="compositionally biased region" description="Basic and acidic residues" evidence="1">
    <location>
        <begin position="14"/>
        <end position="34"/>
    </location>
</feature>
<evidence type="ECO:0000313" key="2">
    <source>
        <dbReference type="EMBL" id="KKN32605.1"/>
    </source>
</evidence>
<dbReference type="AlphaFoldDB" id="A0A0F9PLD8"/>
<protein>
    <submittedName>
        <fullName evidence="2">Uncharacterized protein</fullName>
    </submittedName>
</protein>